<protein>
    <submittedName>
        <fullName evidence="3">Uncharacterized protein</fullName>
    </submittedName>
</protein>
<accession>A0A5B0PRC7</accession>
<dbReference type="EMBL" id="VDEP01000337">
    <property type="protein sequence ID" value="KAA1102549.1"/>
    <property type="molecule type" value="Genomic_DNA"/>
</dbReference>
<proteinExistence type="predicted"/>
<dbReference type="Proteomes" id="UP000325313">
    <property type="component" value="Unassembled WGS sequence"/>
</dbReference>
<evidence type="ECO:0000313" key="3">
    <source>
        <dbReference type="EMBL" id="KAA1102549.1"/>
    </source>
</evidence>
<evidence type="ECO:0000256" key="1">
    <source>
        <dbReference type="SAM" id="MobiDB-lite"/>
    </source>
</evidence>
<evidence type="ECO:0000313" key="4">
    <source>
        <dbReference type="Proteomes" id="UP000325313"/>
    </source>
</evidence>
<gene>
    <name evidence="3" type="ORF">PGTUg99_014086</name>
</gene>
<sequence length="477" mass="55542">MVEGWCNRLMRLEVIALDLLLLGYVQTTPPWTPRAGLQSASPPCLYFEPPLDIGQSDVFQELQLPPLNTEPVNPPRGFAPEFANDFFLTAHQQHLLSVDPDGHDFHDWMERLLSENNQQQSLGRIGSIEPITTSSPLIVSNELKDQYSNTRVKRPSSAPPRKRLGADEEDEQEEVDHQSTTEPTQKSRRMAEQEGRGRLMDSRVTTEADLVRREEDWIISIERRAARKLLSHQDPADGVKNAEFKRQLSEKMDEIRSHANTFLKDAQSETMASLPITFTRRQAIFGRQDFFKVLIRLCSPDKSLVPLRKHLEPRILQLLRAMTMYHNWLNFNNADRKILGKLNAHNQLVDWFWTLLFERSYLRFPLMGWVASEYPPKDPPKFFRSPVQKYLINLLVRKKRLDMKDCFEAAIKLISYWYEDLCSTNLNSSNNLEPPLFFLTSEDFSPRVTPRHFDRDLYLNLVAETFELKQYGRKPTQ</sequence>
<evidence type="ECO:0000256" key="2">
    <source>
        <dbReference type="SAM" id="SignalP"/>
    </source>
</evidence>
<keyword evidence="2" id="KW-0732">Signal</keyword>
<name>A0A5B0PRC7_PUCGR</name>
<dbReference type="AlphaFoldDB" id="A0A5B0PRC7"/>
<reference evidence="3 4" key="1">
    <citation type="submission" date="2019-05" db="EMBL/GenBank/DDBJ databases">
        <title>Emergence of the Ug99 lineage of the wheat stem rust pathogen through somatic hybridization.</title>
        <authorList>
            <person name="Li F."/>
            <person name="Upadhyaya N.M."/>
            <person name="Sperschneider J."/>
            <person name="Matny O."/>
            <person name="Nguyen-Phuc H."/>
            <person name="Mago R."/>
            <person name="Raley C."/>
            <person name="Miller M.E."/>
            <person name="Silverstein K.A.T."/>
            <person name="Henningsen E."/>
            <person name="Hirsch C.D."/>
            <person name="Visser B."/>
            <person name="Pretorius Z.A."/>
            <person name="Steffenson B.J."/>
            <person name="Schwessinger B."/>
            <person name="Dodds P.N."/>
            <person name="Figueroa M."/>
        </authorList>
    </citation>
    <scope>NUCLEOTIDE SEQUENCE [LARGE SCALE GENOMIC DNA]</scope>
    <source>
        <strain evidence="3 4">Ug99</strain>
    </source>
</reference>
<comment type="caution">
    <text evidence="3">The sequence shown here is derived from an EMBL/GenBank/DDBJ whole genome shotgun (WGS) entry which is preliminary data.</text>
</comment>
<feature type="compositionally biased region" description="Basic and acidic residues" evidence="1">
    <location>
        <begin position="189"/>
        <end position="202"/>
    </location>
</feature>
<organism evidence="3 4">
    <name type="scientific">Puccinia graminis f. sp. tritici</name>
    <dbReference type="NCBI Taxonomy" id="56615"/>
    <lineage>
        <taxon>Eukaryota</taxon>
        <taxon>Fungi</taxon>
        <taxon>Dikarya</taxon>
        <taxon>Basidiomycota</taxon>
        <taxon>Pucciniomycotina</taxon>
        <taxon>Pucciniomycetes</taxon>
        <taxon>Pucciniales</taxon>
        <taxon>Pucciniaceae</taxon>
        <taxon>Puccinia</taxon>
    </lineage>
</organism>
<feature type="signal peptide" evidence="2">
    <location>
        <begin position="1"/>
        <end position="27"/>
    </location>
</feature>
<feature type="region of interest" description="Disordered" evidence="1">
    <location>
        <begin position="137"/>
        <end position="202"/>
    </location>
</feature>
<feature type="chain" id="PRO_5022889174" evidence="2">
    <location>
        <begin position="28"/>
        <end position="477"/>
    </location>
</feature>